<organism evidence="2 3">
    <name type="scientific">Candidatus Berkelbacteria bacterium CG10_big_fil_rev_8_21_14_0_10_41_12</name>
    <dbReference type="NCBI Taxonomy" id="1974513"/>
    <lineage>
        <taxon>Bacteria</taxon>
        <taxon>Candidatus Berkelbacteria</taxon>
    </lineage>
</organism>
<name>A0A2M6WXN6_9BACT</name>
<sequence>MKKDNKRKLIVCIAGIFIAAVVLFSIIFYEKTPRKPVDIVKYVLDSREKITDQAEYEQNIKPYFTNEFFSKKMQSDQKLPVPSYELTPNTDNVILSFNVADENGSRSQKVAEFIFEKSSTSLLARWKISNILEIDPLYSKSLGNILPVHSEKTIKFGEPISPSENLEIKVKKIVLAKSNLSLDEVSEDSYQLTFSALENSLPISELVYFDLEDDNGQVCSEISSAQFDPGETQVDALAKGIKSDCRASRFRMISQSGNDIVMGME</sequence>
<protein>
    <submittedName>
        <fullName evidence="2">Uncharacterized protein</fullName>
    </submittedName>
</protein>
<proteinExistence type="predicted"/>
<evidence type="ECO:0000313" key="3">
    <source>
        <dbReference type="Proteomes" id="UP000228596"/>
    </source>
</evidence>
<dbReference type="Proteomes" id="UP000228596">
    <property type="component" value="Unassembled WGS sequence"/>
</dbReference>
<dbReference type="EMBL" id="PEZV01000005">
    <property type="protein sequence ID" value="PIT97549.1"/>
    <property type="molecule type" value="Genomic_DNA"/>
</dbReference>
<reference evidence="3" key="1">
    <citation type="submission" date="2017-09" db="EMBL/GenBank/DDBJ databases">
        <title>Depth-based differentiation of microbial function through sediment-hosted aquifers and enrichment of novel symbionts in the deep terrestrial subsurface.</title>
        <authorList>
            <person name="Probst A.J."/>
            <person name="Ladd B."/>
            <person name="Jarett J.K."/>
            <person name="Geller-Mcgrath D.E."/>
            <person name="Sieber C.M.K."/>
            <person name="Emerson J.B."/>
            <person name="Anantharaman K."/>
            <person name="Thomas B.C."/>
            <person name="Malmstrom R."/>
            <person name="Stieglmeier M."/>
            <person name="Klingl A."/>
            <person name="Woyke T."/>
            <person name="Ryan C.M."/>
            <person name="Banfield J.F."/>
        </authorList>
    </citation>
    <scope>NUCLEOTIDE SEQUENCE [LARGE SCALE GENOMIC DNA]</scope>
</reference>
<keyword evidence="1" id="KW-0472">Membrane</keyword>
<dbReference type="AlphaFoldDB" id="A0A2M6WXN6"/>
<accession>A0A2M6WXN6</accession>
<evidence type="ECO:0000313" key="2">
    <source>
        <dbReference type="EMBL" id="PIT97549.1"/>
    </source>
</evidence>
<keyword evidence="1" id="KW-1133">Transmembrane helix</keyword>
<keyword evidence="1" id="KW-0812">Transmembrane</keyword>
<comment type="caution">
    <text evidence="2">The sequence shown here is derived from an EMBL/GenBank/DDBJ whole genome shotgun (WGS) entry which is preliminary data.</text>
</comment>
<evidence type="ECO:0000256" key="1">
    <source>
        <dbReference type="SAM" id="Phobius"/>
    </source>
</evidence>
<feature type="transmembrane region" description="Helical" evidence="1">
    <location>
        <begin position="9"/>
        <end position="29"/>
    </location>
</feature>
<gene>
    <name evidence="2" type="ORF">COT77_00770</name>
</gene>